<dbReference type="NCBIfam" id="TIGR01613">
    <property type="entry name" value="primase_Cterm"/>
    <property type="match status" value="1"/>
</dbReference>
<dbReference type="PANTHER" id="PTHR35372">
    <property type="entry name" value="ATP BINDING PROTEIN-RELATED"/>
    <property type="match status" value="1"/>
</dbReference>
<dbReference type="GO" id="GO:0016787">
    <property type="term" value="F:hydrolase activity"/>
    <property type="evidence" value="ECO:0007669"/>
    <property type="project" value="UniProtKB-KW"/>
</dbReference>
<evidence type="ECO:0000256" key="2">
    <source>
        <dbReference type="ARBA" id="ARBA00022801"/>
    </source>
</evidence>
<dbReference type="InterPro" id="IPR045455">
    <property type="entry name" value="NrS-1_pol-like_helicase"/>
</dbReference>
<dbReference type="Gene3D" id="3.40.50.300">
    <property type="entry name" value="P-loop containing nucleotide triphosphate hydrolases"/>
    <property type="match status" value="1"/>
</dbReference>
<dbReference type="PROSITE" id="PS51206">
    <property type="entry name" value="SF3_HELICASE_1"/>
    <property type="match status" value="1"/>
</dbReference>
<keyword evidence="1" id="KW-0547">Nucleotide-binding</keyword>
<evidence type="ECO:0000313" key="6">
    <source>
        <dbReference type="Proteomes" id="UP000192813"/>
    </source>
</evidence>
<dbReference type="AlphaFoldDB" id="A0A2J9PLI7"/>
<protein>
    <submittedName>
        <fullName evidence="5">DNA primase</fullName>
    </submittedName>
</protein>
<dbReference type="InterPro" id="IPR051620">
    <property type="entry name" value="ORF904-like_C"/>
</dbReference>
<dbReference type="Proteomes" id="UP000192813">
    <property type="component" value="Unassembled WGS sequence"/>
</dbReference>
<dbReference type="InterPro" id="IPR014015">
    <property type="entry name" value="Helicase_SF3_DNA-vir"/>
</dbReference>
<gene>
    <name evidence="5" type="ORF">A6J77_000635</name>
</gene>
<organism evidence="5 6">
    <name type="scientific">Aerococcus viridans</name>
    <dbReference type="NCBI Taxonomy" id="1377"/>
    <lineage>
        <taxon>Bacteria</taxon>
        <taxon>Bacillati</taxon>
        <taxon>Bacillota</taxon>
        <taxon>Bacilli</taxon>
        <taxon>Lactobacillales</taxon>
        <taxon>Aerococcaceae</taxon>
        <taxon>Aerococcus</taxon>
    </lineage>
</organism>
<proteinExistence type="predicted"/>
<sequence>MSEQTVNDLLYKGFLRGNGKHAGKPKDKAKFLAFETVRKSDSFVGILKDDVVMVDIDDIEQAELLLDILEDKEIPVISRETPNGIHFYFKNSSINSNKIKWFSNIDMLTDYKIGSKWTADPIKIDGDKRELITEADELTDLPAWLLPLRKQKSDEDAGEGLNGISEGNRNQTFYNYILKLQRNSLSKDEIAETIKIINEYLAIKPLKPRELKTILRDEAFKKQSFYEGKTFLHDKFGDYLINEYNIISIQNNLHIYEAGVYVLGDDHIERFMIKEIPTLKRNNRQEVLAYIKLKAPVKQFSDTRYIVFANGIYDYVDDILMPHSPKIISTNKLPVRYNEESYCEAVDHMLDKISTKDRKIRSLIEEMFGYTLYRRNEIGKFFILKGKGSNGKSTLLTMLRHMLGNDNVSSLDIREVDERFKTAEIFGKLANIGDDISKAYINETSVLKKLVTGEPLSVERKGKDPFDLKNYSKLIFSANDIPRFNDTSDGFLRRICIVPLRAKFSSQDPDYDPTIIDKLLSPEALEYMAQLALDGMLDVIERKKFTEPAGVQDELDKFKEENNPIIGYLKTTDIDGELVAEVYTDYSQWCYDSGLKAVSKVSFSRYICSYEGYETKQSRINGKRQQIFVLVK</sequence>
<dbReference type="RefSeq" id="WP_083067626.1">
    <property type="nucleotide sequence ID" value="NZ_NBTM02000001.1"/>
</dbReference>
<dbReference type="InterPro" id="IPR027417">
    <property type="entry name" value="P-loop_NTPase"/>
</dbReference>
<dbReference type="GO" id="GO:0005524">
    <property type="term" value="F:ATP binding"/>
    <property type="evidence" value="ECO:0007669"/>
    <property type="project" value="UniProtKB-KW"/>
</dbReference>
<reference evidence="6" key="1">
    <citation type="submission" date="2017-12" db="EMBL/GenBank/DDBJ databases">
        <title>FDA dAtabase for Regulatory Grade micrObial Sequences (FDA-ARGOS): Supporting development and validation of Infectious Disease Dx tests.</title>
        <authorList>
            <person name="Hoffmann M."/>
            <person name="Allard M."/>
            <person name="Evans P."/>
            <person name="Brown E."/>
            <person name="Tallon L."/>
            <person name="Sadzewicz L."/>
            <person name="Sengamalay N."/>
            <person name="Ott S."/>
            <person name="Godinez A."/>
            <person name="Nagaraj S."/>
            <person name="Vavikolanu K."/>
            <person name="Aluvathingal J."/>
            <person name="Nadendla S."/>
            <person name="Sichtig H."/>
        </authorList>
    </citation>
    <scope>NUCLEOTIDE SEQUENCE [LARGE SCALE GENOMIC DNA]</scope>
    <source>
        <strain evidence="6">FDAARGOS_249</strain>
    </source>
</reference>
<keyword evidence="3" id="KW-0067">ATP-binding</keyword>
<dbReference type="Pfam" id="PF19263">
    <property type="entry name" value="DUF5906"/>
    <property type="match status" value="1"/>
</dbReference>
<dbReference type="InterPro" id="IPR014818">
    <property type="entry name" value="Phage/plasmid_primase_P4_C"/>
</dbReference>
<dbReference type="EMBL" id="NBTM02000001">
    <property type="protein sequence ID" value="PNL90850.1"/>
    <property type="molecule type" value="Genomic_DNA"/>
</dbReference>
<evidence type="ECO:0000256" key="1">
    <source>
        <dbReference type="ARBA" id="ARBA00022741"/>
    </source>
</evidence>
<comment type="caution">
    <text evidence="5">The sequence shown here is derived from an EMBL/GenBank/DDBJ whole genome shotgun (WGS) entry which is preliminary data.</text>
</comment>
<keyword evidence="2" id="KW-0378">Hydrolase</keyword>
<accession>A0A2J9PLI7</accession>
<evidence type="ECO:0000259" key="4">
    <source>
        <dbReference type="PROSITE" id="PS51206"/>
    </source>
</evidence>
<dbReference type="InterPro" id="IPR006500">
    <property type="entry name" value="Helicase_put_C_phage/plasmid"/>
</dbReference>
<dbReference type="Pfam" id="PF08706">
    <property type="entry name" value="D5_N"/>
    <property type="match status" value="1"/>
</dbReference>
<feature type="domain" description="SF3 helicase" evidence="4">
    <location>
        <begin position="359"/>
        <end position="513"/>
    </location>
</feature>
<name>A0A2J9PLI7_9LACT</name>
<dbReference type="PANTHER" id="PTHR35372:SF2">
    <property type="entry name" value="SF3 HELICASE DOMAIN-CONTAINING PROTEIN"/>
    <property type="match status" value="1"/>
</dbReference>
<dbReference type="SMART" id="SM00885">
    <property type="entry name" value="D5_N"/>
    <property type="match status" value="1"/>
</dbReference>
<evidence type="ECO:0000256" key="3">
    <source>
        <dbReference type="ARBA" id="ARBA00022840"/>
    </source>
</evidence>
<evidence type="ECO:0000313" key="5">
    <source>
        <dbReference type="EMBL" id="PNL90850.1"/>
    </source>
</evidence>
<dbReference type="SUPFAM" id="SSF52540">
    <property type="entry name" value="P-loop containing nucleoside triphosphate hydrolases"/>
    <property type="match status" value="1"/>
</dbReference>